<keyword evidence="2 5" id="KW-0812">Transmembrane</keyword>
<dbReference type="EMBL" id="JBGFUD010008975">
    <property type="protein sequence ID" value="MFH4982306.1"/>
    <property type="molecule type" value="Genomic_DNA"/>
</dbReference>
<keyword evidence="3 5" id="KW-1133">Transmembrane helix</keyword>
<evidence type="ECO:0000256" key="4">
    <source>
        <dbReference type="ARBA" id="ARBA00023136"/>
    </source>
</evidence>
<accession>A0ABD6ESL1</accession>
<evidence type="ECO:0000313" key="8">
    <source>
        <dbReference type="Proteomes" id="UP001608902"/>
    </source>
</evidence>
<evidence type="ECO:0000313" key="7">
    <source>
        <dbReference type="EMBL" id="MFH4982306.1"/>
    </source>
</evidence>
<evidence type="ECO:0000256" key="1">
    <source>
        <dbReference type="ARBA" id="ARBA00004370"/>
    </source>
</evidence>
<dbReference type="Pfam" id="PF10324">
    <property type="entry name" value="7TM_GPCR_Srw"/>
    <property type="match status" value="1"/>
</dbReference>
<feature type="transmembrane region" description="Helical" evidence="5">
    <location>
        <begin position="29"/>
        <end position="49"/>
    </location>
</feature>
<dbReference type="PANTHER" id="PTHR46895">
    <property type="entry name" value="PROTEIN CBG20548-RELATED"/>
    <property type="match status" value="1"/>
</dbReference>
<evidence type="ECO:0000256" key="2">
    <source>
        <dbReference type="ARBA" id="ARBA00022692"/>
    </source>
</evidence>
<keyword evidence="4 5" id="KW-0472">Membrane</keyword>
<dbReference type="Proteomes" id="UP001608902">
    <property type="component" value="Unassembled WGS sequence"/>
</dbReference>
<keyword evidence="8" id="KW-1185">Reference proteome</keyword>
<evidence type="ECO:0000256" key="5">
    <source>
        <dbReference type="SAM" id="Phobius"/>
    </source>
</evidence>
<evidence type="ECO:0000259" key="6">
    <source>
        <dbReference type="PROSITE" id="PS50262"/>
    </source>
</evidence>
<comment type="caution">
    <text evidence="7">The sequence shown here is derived from an EMBL/GenBank/DDBJ whole genome shotgun (WGS) entry which is preliminary data.</text>
</comment>
<dbReference type="PRINTS" id="PR00237">
    <property type="entry name" value="GPCRRHODOPSN"/>
</dbReference>
<dbReference type="GO" id="GO:0016020">
    <property type="term" value="C:membrane"/>
    <property type="evidence" value="ECO:0007669"/>
    <property type="project" value="UniProtKB-SubCell"/>
</dbReference>
<dbReference type="InterPro" id="IPR017452">
    <property type="entry name" value="GPCR_Rhodpsn_7TM"/>
</dbReference>
<dbReference type="InterPro" id="IPR019427">
    <property type="entry name" value="7TM_GPCR_serpentine_rcpt_Srw"/>
</dbReference>
<name>A0ABD6ESL1_9BILA</name>
<reference evidence="7 8" key="1">
    <citation type="submission" date="2024-08" db="EMBL/GenBank/DDBJ databases">
        <title>Gnathostoma spinigerum genome.</title>
        <authorList>
            <person name="Gonzalez-Bertolin B."/>
            <person name="Monzon S."/>
            <person name="Zaballos A."/>
            <person name="Jimenez P."/>
            <person name="Dekumyoy P."/>
            <person name="Varona S."/>
            <person name="Cuesta I."/>
            <person name="Sumanam S."/>
            <person name="Adisakwattana P."/>
            <person name="Gasser R.B."/>
            <person name="Hernandez-Gonzalez A."/>
            <person name="Young N.D."/>
            <person name="Perteguer M.J."/>
        </authorList>
    </citation>
    <scope>NUCLEOTIDE SEQUENCE [LARGE SCALE GENOMIC DNA]</scope>
    <source>
        <strain evidence="7">AL3</strain>
        <tissue evidence="7">Liver</tissue>
    </source>
</reference>
<dbReference type="AlphaFoldDB" id="A0ABD6ESL1"/>
<sequence>MSLNHSEICLNARQMQMASNEAEMIMMRYIYPCIVIFGIAGNVLNLTVLLDRSMRTRSNKFLAALAFADIVFLSLLVPNILANYPIFTYSYSFRKFYFTAKAHIISLANWSSAVAMW</sequence>
<dbReference type="SUPFAM" id="SSF81321">
    <property type="entry name" value="Family A G protein-coupled receptor-like"/>
    <property type="match status" value="1"/>
</dbReference>
<organism evidence="7 8">
    <name type="scientific">Gnathostoma spinigerum</name>
    <dbReference type="NCBI Taxonomy" id="75299"/>
    <lineage>
        <taxon>Eukaryota</taxon>
        <taxon>Metazoa</taxon>
        <taxon>Ecdysozoa</taxon>
        <taxon>Nematoda</taxon>
        <taxon>Chromadorea</taxon>
        <taxon>Rhabditida</taxon>
        <taxon>Spirurina</taxon>
        <taxon>Gnathostomatomorpha</taxon>
        <taxon>Gnathostomatoidea</taxon>
        <taxon>Gnathostomatidae</taxon>
        <taxon>Gnathostoma</taxon>
    </lineage>
</organism>
<dbReference type="Gene3D" id="1.20.1070.10">
    <property type="entry name" value="Rhodopsin 7-helix transmembrane proteins"/>
    <property type="match status" value="1"/>
</dbReference>
<feature type="domain" description="G-protein coupled receptors family 1 profile" evidence="6">
    <location>
        <begin position="41"/>
        <end position="117"/>
    </location>
</feature>
<gene>
    <name evidence="7" type="ORF">AB6A40_009015</name>
</gene>
<evidence type="ECO:0000256" key="3">
    <source>
        <dbReference type="ARBA" id="ARBA00022989"/>
    </source>
</evidence>
<proteinExistence type="predicted"/>
<comment type="subcellular location">
    <subcellularLocation>
        <location evidence="1">Membrane</location>
    </subcellularLocation>
</comment>
<feature type="transmembrane region" description="Helical" evidence="5">
    <location>
        <begin position="61"/>
        <end position="81"/>
    </location>
</feature>
<protein>
    <recommendedName>
        <fullName evidence="6">G-protein coupled receptors family 1 profile domain-containing protein</fullName>
    </recommendedName>
</protein>
<dbReference type="PROSITE" id="PS50262">
    <property type="entry name" value="G_PROTEIN_RECEP_F1_2"/>
    <property type="match status" value="1"/>
</dbReference>
<dbReference type="InterPro" id="IPR000276">
    <property type="entry name" value="GPCR_Rhodpsn"/>
</dbReference>